<evidence type="ECO:0000256" key="1">
    <source>
        <dbReference type="ARBA" id="ARBA00011073"/>
    </source>
</evidence>
<evidence type="ECO:0000259" key="7">
    <source>
        <dbReference type="Pfam" id="PF00082"/>
    </source>
</evidence>
<dbReference type="CDD" id="cd07496">
    <property type="entry name" value="Peptidases_S8_13"/>
    <property type="match status" value="1"/>
</dbReference>
<name>A0ABV7ZGA3_9DEIO</name>
<sequence length="634" mass="64809">MVRRPAASWAALVAGLTILLVACDRGRIPDPPPDPVSSISGTVTLPGARATALPVTRPLRPGEVLRDRQGQPWRVRGASRAAGRSGAVIPGEYLVLTRPGLSAQSVTASVSALEVPLVGTVGLSRAGGSSALGLGLYRVNRVLSGAQSAQVLRELAARPGVLSVSPNRRMVALRTPDDTYYPLQWHYPAMDLPEAWTLTTGAAVTVAVLDTGIGSHPDLTGQLLPGMDFIRDPAVSGDGDGLDSDPTDAAGGDYHGTHVTGTVAARTNNGAGVAGVSWGARVVPVRVLGQDGGDLADVLLGALWAAGEPVDGVKATAHPARVVNLSLGGEGVCSAAEQQVFTRLKARGVVTVVAAGNDDVDVATISPANCADVITVGAVGPDGRRAPYSNHGARIDVMAPGGNGSLGVTVGSETYPGGVLSTSVDDVTRTAQYVFMDGTSMAAPHVAGAVALLLGREPTLTPDQVLARLKRTAAPLGSRCDVAGGCGAGLVDAGALLTDATSSPPPTPPTPTPPTTPPVVAALFLQPDTSINYAQSRYTQLPTDSLTPPYRVGDLAAGPYLVAAWQDLDDDGQIDEGEPFGTYPQTVTLSATGSDLTGIDVTLEAFRVQGVSAAEGPDRQDAVIRALETLTTRR</sequence>
<dbReference type="InterPro" id="IPR036852">
    <property type="entry name" value="Peptidase_S8/S53_dom_sf"/>
</dbReference>
<gene>
    <name evidence="8" type="ORF">ACFOSB_20920</name>
</gene>
<protein>
    <submittedName>
        <fullName evidence="8">S8 family peptidase</fullName>
        <ecNumber evidence="8">3.4.-.-</ecNumber>
    </submittedName>
</protein>
<reference evidence="9" key="1">
    <citation type="journal article" date="2019" name="Int. J. Syst. Evol. Microbiol.">
        <title>The Global Catalogue of Microorganisms (GCM) 10K type strain sequencing project: providing services to taxonomists for standard genome sequencing and annotation.</title>
        <authorList>
            <consortium name="The Broad Institute Genomics Platform"/>
            <consortium name="The Broad Institute Genome Sequencing Center for Infectious Disease"/>
            <person name="Wu L."/>
            <person name="Ma J."/>
        </authorList>
    </citation>
    <scope>NUCLEOTIDE SEQUENCE [LARGE SCALE GENOMIC DNA]</scope>
    <source>
        <strain evidence="9">CCTCC AB 2017081</strain>
    </source>
</reference>
<accession>A0ABV7ZGA3</accession>
<organism evidence="8 9">
    <name type="scientific">Deinococcus rufus</name>
    <dbReference type="NCBI Taxonomy" id="2136097"/>
    <lineage>
        <taxon>Bacteria</taxon>
        <taxon>Thermotogati</taxon>
        <taxon>Deinococcota</taxon>
        <taxon>Deinococci</taxon>
        <taxon>Deinococcales</taxon>
        <taxon>Deinococcaceae</taxon>
        <taxon>Deinococcus</taxon>
    </lineage>
</organism>
<proteinExistence type="inferred from homology"/>
<dbReference type="InterPro" id="IPR050131">
    <property type="entry name" value="Peptidase_S8_subtilisin-like"/>
</dbReference>
<feature type="active site" description="Charge relay system" evidence="5">
    <location>
        <position position="440"/>
    </location>
</feature>
<dbReference type="PANTHER" id="PTHR43806:SF11">
    <property type="entry name" value="CEREVISIN-RELATED"/>
    <property type="match status" value="1"/>
</dbReference>
<dbReference type="InterPro" id="IPR023827">
    <property type="entry name" value="Peptidase_S8_Asp-AS"/>
</dbReference>
<dbReference type="PRINTS" id="PR00723">
    <property type="entry name" value="SUBTILISIN"/>
</dbReference>
<evidence type="ECO:0000256" key="2">
    <source>
        <dbReference type="ARBA" id="ARBA00022670"/>
    </source>
</evidence>
<comment type="caution">
    <text evidence="8">The sequence shown here is derived from an EMBL/GenBank/DDBJ whole genome shotgun (WGS) entry which is preliminary data.</text>
</comment>
<dbReference type="Pfam" id="PF00082">
    <property type="entry name" value="Peptidase_S8"/>
    <property type="match status" value="1"/>
</dbReference>
<feature type="active site" description="Charge relay system" evidence="5">
    <location>
        <position position="255"/>
    </location>
</feature>
<dbReference type="InterPro" id="IPR023828">
    <property type="entry name" value="Peptidase_S8_Ser-AS"/>
</dbReference>
<dbReference type="PROSITE" id="PS00137">
    <property type="entry name" value="SUBTILASE_HIS"/>
    <property type="match status" value="1"/>
</dbReference>
<keyword evidence="9" id="KW-1185">Reference proteome</keyword>
<comment type="similarity">
    <text evidence="1 5 6">Belongs to the peptidase S8 family.</text>
</comment>
<feature type="domain" description="Peptidase S8/S53" evidence="7">
    <location>
        <begin position="201"/>
        <end position="476"/>
    </location>
</feature>
<dbReference type="PROSITE" id="PS00138">
    <property type="entry name" value="SUBTILASE_SER"/>
    <property type="match status" value="1"/>
</dbReference>
<dbReference type="InterPro" id="IPR015500">
    <property type="entry name" value="Peptidase_S8_subtilisin-rel"/>
</dbReference>
<evidence type="ECO:0000313" key="9">
    <source>
        <dbReference type="Proteomes" id="UP001595803"/>
    </source>
</evidence>
<dbReference type="SUPFAM" id="SSF52743">
    <property type="entry name" value="Subtilisin-like"/>
    <property type="match status" value="1"/>
</dbReference>
<dbReference type="InterPro" id="IPR000209">
    <property type="entry name" value="Peptidase_S8/S53_dom"/>
</dbReference>
<evidence type="ECO:0000256" key="5">
    <source>
        <dbReference type="PROSITE-ProRule" id="PRU01240"/>
    </source>
</evidence>
<dbReference type="EMBL" id="JBHRZG010000024">
    <property type="protein sequence ID" value="MFC3835331.1"/>
    <property type="molecule type" value="Genomic_DNA"/>
</dbReference>
<dbReference type="PROSITE" id="PS51257">
    <property type="entry name" value="PROKAR_LIPOPROTEIN"/>
    <property type="match status" value="1"/>
</dbReference>
<evidence type="ECO:0000256" key="6">
    <source>
        <dbReference type="RuleBase" id="RU003355"/>
    </source>
</evidence>
<dbReference type="EC" id="3.4.-.-" evidence="8"/>
<evidence type="ECO:0000256" key="3">
    <source>
        <dbReference type="ARBA" id="ARBA00022801"/>
    </source>
</evidence>
<evidence type="ECO:0000313" key="8">
    <source>
        <dbReference type="EMBL" id="MFC3835331.1"/>
    </source>
</evidence>
<evidence type="ECO:0000256" key="4">
    <source>
        <dbReference type="ARBA" id="ARBA00022825"/>
    </source>
</evidence>
<dbReference type="GO" id="GO:0016787">
    <property type="term" value="F:hydrolase activity"/>
    <property type="evidence" value="ECO:0007669"/>
    <property type="project" value="UniProtKB-KW"/>
</dbReference>
<keyword evidence="4 5" id="KW-0720">Serine protease</keyword>
<dbReference type="Proteomes" id="UP001595803">
    <property type="component" value="Unassembled WGS sequence"/>
</dbReference>
<dbReference type="InterPro" id="IPR034176">
    <property type="entry name" value="Peptidases_S8_13"/>
</dbReference>
<dbReference type="Gene3D" id="3.40.50.200">
    <property type="entry name" value="Peptidase S8/S53 domain"/>
    <property type="match status" value="1"/>
</dbReference>
<keyword evidence="2 5" id="KW-0645">Protease</keyword>
<feature type="active site" description="Charge relay system" evidence="5">
    <location>
        <position position="210"/>
    </location>
</feature>
<dbReference type="PROSITE" id="PS51892">
    <property type="entry name" value="SUBTILASE"/>
    <property type="match status" value="1"/>
</dbReference>
<keyword evidence="3 5" id="KW-0378">Hydrolase</keyword>
<dbReference type="PROSITE" id="PS00136">
    <property type="entry name" value="SUBTILASE_ASP"/>
    <property type="match status" value="1"/>
</dbReference>
<dbReference type="InterPro" id="IPR022398">
    <property type="entry name" value="Peptidase_S8_His-AS"/>
</dbReference>
<dbReference type="PANTHER" id="PTHR43806">
    <property type="entry name" value="PEPTIDASE S8"/>
    <property type="match status" value="1"/>
</dbReference>